<gene>
    <name evidence="3" type="ORF">BZL29_2440</name>
    <name evidence="2" type="ORF">BZL30_2480</name>
</gene>
<comment type="caution">
    <text evidence="2">The sequence shown here is derived from an EMBL/GenBank/DDBJ whole genome shotgun (WGS) entry which is preliminary data.</text>
</comment>
<name>A0A1V3XJX3_MYCKA</name>
<feature type="region of interest" description="Disordered" evidence="1">
    <location>
        <begin position="48"/>
        <end position="70"/>
    </location>
</feature>
<accession>A0A1V3XJX3</accession>
<sequence>MKFVAVAVFGGTTCSAGEHGDVDGPGARRGHVHQLHLLSRPARIDAEAGRASTCCAPPSTPRPSTRPGRH</sequence>
<proteinExistence type="predicted"/>
<dbReference type="AlphaFoldDB" id="A0A1V3XJX3"/>
<dbReference type="EMBL" id="MVBN01000002">
    <property type="protein sequence ID" value="OOK80231.1"/>
    <property type="molecule type" value="Genomic_DNA"/>
</dbReference>
<evidence type="ECO:0000313" key="4">
    <source>
        <dbReference type="Proteomes" id="UP000188532"/>
    </source>
</evidence>
<evidence type="ECO:0000313" key="2">
    <source>
        <dbReference type="EMBL" id="OOK79489.1"/>
    </source>
</evidence>
<evidence type="ECO:0000313" key="3">
    <source>
        <dbReference type="EMBL" id="OOK80231.1"/>
    </source>
</evidence>
<reference evidence="4 5" key="1">
    <citation type="submission" date="2017-02" db="EMBL/GenBank/DDBJ databases">
        <title>Complete genome sequences of Mycobacterium kansasii strains isolated from rhesus macaques.</title>
        <authorList>
            <person name="Panda A."/>
            <person name="Nagaraj S."/>
            <person name="Zhao X."/>
            <person name="Tettelin H."/>
            <person name="Detolla L.J."/>
        </authorList>
    </citation>
    <scope>NUCLEOTIDE SEQUENCE [LARGE SCALE GENOMIC DNA]</scope>
    <source>
        <strain evidence="3 4">11-3469</strain>
        <strain evidence="2 5">11-3813</strain>
    </source>
</reference>
<organism evidence="2 5">
    <name type="scientific">Mycobacterium kansasii</name>
    <dbReference type="NCBI Taxonomy" id="1768"/>
    <lineage>
        <taxon>Bacteria</taxon>
        <taxon>Bacillati</taxon>
        <taxon>Actinomycetota</taxon>
        <taxon>Actinomycetes</taxon>
        <taxon>Mycobacteriales</taxon>
        <taxon>Mycobacteriaceae</taxon>
        <taxon>Mycobacterium</taxon>
    </lineage>
</organism>
<dbReference type="Proteomes" id="UP000188532">
    <property type="component" value="Unassembled WGS sequence"/>
</dbReference>
<protein>
    <submittedName>
        <fullName evidence="2">Uncharacterized protein</fullName>
    </submittedName>
</protein>
<dbReference type="EMBL" id="MVBM01000002">
    <property type="protein sequence ID" value="OOK79489.1"/>
    <property type="molecule type" value="Genomic_DNA"/>
</dbReference>
<dbReference type="Proteomes" id="UP000189229">
    <property type="component" value="Unassembled WGS sequence"/>
</dbReference>
<evidence type="ECO:0000313" key="5">
    <source>
        <dbReference type="Proteomes" id="UP000189229"/>
    </source>
</evidence>
<evidence type="ECO:0000256" key="1">
    <source>
        <dbReference type="SAM" id="MobiDB-lite"/>
    </source>
</evidence>